<dbReference type="InterPro" id="IPR006145">
    <property type="entry name" value="PsdUridine_synth_RsuA/RluA"/>
</dbReference>
<dbReference type="GO" id="GO:0003723">
    <property type="term" value="F:RNA binding"/>
    <property type="evidence" value="ECO:0007669"/>
    <property type="project" value="UniProtKB-KW"/>
</dbReference>
<dbReference type="InterPro" id="IPR050188">
    <property type="entry name" value="RluA_PseudoU_synthase"/>
</dbReference>
<dbReference type="GO" id="GO:0120159">
    <property type="term" value="F:rRNA pseudouridine synthase activity"/>
    <property type="evidence" value="ECO:0007669"/>
    <property type="project" value="UniProtKB-ARBA"/>
</dbReference>
<gene>
    <name evidence="8" type="primary">rluD</name>
    <name evidence="8" type="ORF">CVIC8964_0572</name>
</gene>
<reference evidence="8 9" key="1">
    <citation type="journal article" date="2017" name="Genome Biol. Evol.">
        <title>Comparative Genomic Analysis Identifies a Campylobacter Clade Deficient in Selenium Metabolism.</title>
        <authorList>
            <person name="Miller W.G."/>
            <person name="Yee E."/>
            <person name="Lopes B.S."/>
            <person name="Chapman M.H."/>
            <person name="Huynh S."/>
            <person name="Bono J.L."/>
            <person name="Parker C.T."/>
            <person name="Strachan N.J.C."/>
            <person name="Forbes K.J."/>
        </authorList>
    </citation>
    <scope>NUCLEOTIDE SEQUENCE [LARGE SCALE GENOMIC DNA]</scope>
    <source>
        <strain evidence="8 9">RM8964</strain>
    </source>
</reference>
<dbReference type="CDD" id="cd02869">
    <property type="entry name" value="PseudoU_synth_RluA_like"/>
    <property type="match status" value="1"/>
</dbReference>
<feature type="domain" description="RNA-binding S4" evidence="7">
    <location>
        <begin position="10"/>
        <end position="67"/>
    </location>
</feature>
<accession>A0A1X9T0F8</accession>
<protein>
    <recommendedName>
        <fullName evidence="6">Pseudouridine synthase</fullName>
        <ecNumber evidence="6">5.4.99.-</ecNumber>
    </recommendedName>
</protein>
<evidence type="ECO:0000256" key="6">
    <source>
        <dbReference type="RuleBase" id="RU362028"/>
    </source>
</evidence>
<dbReference type="InterPro" id="IPR006225">
    <property type="entry name" value="PsdUridine_synth_RluC/D"/>
</dbReference>
<keyword evidence="3 6" id="KW-0413">Isomerase</keyword>
<keyword evidence="5" id="KW-0694">RNA-binding</keyword>
<dbReference type="InterPro" id="IPR020103">
    <property type="entry name" value="PsdUridine_synth_cat_dom_sf"/>
</dbReference>
<dbReference type="SUPFAM" id="SSF55120">
    <property type="entry name" value="Pseudouridine synthase"/>
    <property type="match status" value="1"/>
</dbReference>
<dbReference type="PANTHER" id="PTHR21600:SF44">
    <property type="entry name" value="RIBOSOMAL LARGE SUBUNIT PSEUDOURIDINE SYNTHASE D"/>
    <property type="match status" value="1"/>
</dbReference>
<dbReference type="InterPro" id="IPR036986">
    <property type="entry name" value="S4_RNA-bd_sf"/>
</dbReference>
<evidence type="ECO:0000256" key="5">
    <source>
        <dbReference type="PROSITE-ProRule" id="PRU00182"/>
    </source>
</evidence>
<dbReference type="OrthoDB" id="128480at2"/>
<dbReference type="Proteomes" id="UP000194265">
    <property type="component" value="Chromosome"/>
</dbReference>
<comment type="function">
    <text evidence="6">Responsible for synthesis of pseudouridine from uracil.</text>
</comment>
<dbReference type="GO" id="GO:0000455">
    <property type="term" value="P:enzyme-directed rRNA pseudouridine synthesis"/>
    <property type="evidence" value="ECO:0007669"/>
    <property type="project" value="TreeGrafter"/>
</dbReference>
<name>A0A1X9T0F8_9BACT</name>
<evidence type="ECO:0000313" key="8">
    <source>
        <dbReference type="EMBL" id="ARR01988.1"/>
    </source>
</evidence>
<dbReference type="Pfam" id="PF00849">
    <property type="entry name" value="PseudoU_synth_2"/>
    <property type="match status" value="1"/>
</dbReference>
<dbReference type="SMART" id="SM00363">
    <property type="entry name" value="S4"/>
    <property type="match status" value="1"/>
</dbReference>
<dbReference type="Pfam" id="PF01479">
    <property type="entry name" value="S4"/>
    <property type="match status" value="1"/>
</dbReference>
<dbReference type="InterPro" id="IPR002942">
    <property type="entry name" value="S4_RNA-bd"/>
</dbReference>
<evidence type="ECO:0000256" key="4">
    <source>
        <dbReference type="PIRSR" id="PIRSR606225-1"/>
    </source>
</evidence>
<dbReference type="EC" id="5.4.99.-" evidence="6"/>
<proteinExistence type="inferred from homology"/>
<dbReference type="SUPFAM" id="SSF55174">
    <property type="entry name" value="Alpha-L RNA-binding motif"/>
    <property type="match status" value="1"/>
</dbReference>
<evidence type="ECO:0000256" key="3">
    <source>
        <dbReference type="ARBA" id="ARBA00023235"/>
    </source>
</evidence>
<dbReference type="Gene3D" id="3.10.290.10">
    <property type="entry name" value="RNA-binding S4 domain"/>
    <property type="match status" value="1"/>
</dbReference>
<dbReference type="CDD" id="cd00165">
    <property type="entry name" value="S4"/>
    <property type="match status" value="1"/>
</dbReference>
<dbReference type="RefSeq" id="WP_086334223.1">
    <property type="nucleotide sequence ID" value="NZ_CP018791.1"/>
</dbReference>
<evidence type="ECO:0000256" key="2">
    <source>
        <dbReference type="ARBA" id="ARBA00010876"/>
    </source>
</evidence>
<organism evidence="8 9">
    <name type="scientific">Campylobacter vicugnae</name>
    <dbReference type="NCBI Taxonomy" id="1660076"/>
    <lineage>
        <taxon>Bacteria</taxon>
        <taxon>Pseudomonadati</taxon>
        <taxon>Campylobacterota</taxon>
        <taxon>Epsilonproteobacteria</taxon>
        <taxon>Campylobacterales</taxon>
        <taxon>Campylobacteraceae</taxon>
        <taxon>Campylobacter</taxon>
    </lineage>
</organism>
<dbReference type="EMBL" id="CP018791">
    <property type="protein sequence ID" value="ARR01988.1"/>
    <property type="molecule type" value="Genomic_DNA"/>
</dbReference>
<evidence type="ECO:0000313" key="9">
    <source>
        <dbReference type="Proteomes" id="UP000194265"/>
    </source>
</evidence>
<dbReference type="AlphaFoldDB" id="A0A1X9T0F8"/>
<dbReference type="STRING" id="1660074.CVIC8964_0572"/>
<dbReference type="PROSITE" id="PS01129">
    <property type="entry name" value="PSI_RLU"/>
    <property type="match status" value="1"/>
</dbReference>
<sequence length="326" mass="36505">MTEFISSKSARLDQELALYLKISRNQVLSLIKGGNVSVNDKVVTKAGFALNLGDKISLIKPQITPIQSEFKAEFDVEILYEDSDILVINKPIGVTVHPAPSVKEATLVEWLKQKGYTLSSLGGTERAGIVHRLDKGTSGVMVVAKNNQAHTALSQQLSSKDMGRIYLALCDLPLKENCIIDRPIGRHPQNRLKNTIVSGAKSAKSAFANILTTQNKRVNLIAAKLFTGRTHQIRVHLASINRHILGDDLYGFKSNSDRISRIFLHAYILRLIHPRSNQIMEFKAPLPNEFYELIGKEVNKEIVDESTTPSILCDIFRDSSYWMYYN</sequence>
<evidence type="ECO:0000256" key="1">
    <source>
        <dbReference type="ARBA" id="ARBA00000073"/>
    </source>
</evidence>
<dbReference type="Gene3D" id="3.30.2350.10">
    <property type="entry name" value="Pseudouridine synthase"/>
    <property type="match status" value="1"/>
</dbReference>
<comment type="similarity">
    <text evidence="2 6">Belongs to the pseudouridine synthase RluA family.</text>
</comment>
<dbReference type="PANTHER" id="PTHR21600">
    <property type="entry name" value="MITOCHONDRIAL RNA PSEUDOURIDINE SYNTHASE"/>
    <property type="match status" value="1"/>
</dbReference>
<comment type="catalytic activity">
    <reaction evidence="1 6">
        <text>a uridine in RNA = a pseudouridine in RNA</text>
        <dbReference type="Rhea" id="RHEA:48348"/>
        <dbReference type="Rhea" id="RHEA-COMP:12068"/>
        <dbReference type="Rhea" id="RHEA-COMP:12069"/>
        <dbReference type="ChEBI" id="CHEBI:65314"/>
        <dbReference type="ChEBI" id="CHEBI:65315"/>
    </reaction>
</comment>
<dbReference type="NCBIfam" id="TIGR00005">
    <property type="entry name" value="rluA_subfam"/>
    <property type="match status" value="1"/>
</dbReference>
<dbReference type="PROSITE" id="PS50889">
    <property type="entry name" value="S4"/>
    <property type="match status" value="1"/>
</dbReference>
<feature type="active site" evidence="4">
    <location>
        <position position="134"/>
    </location>
</feature>
<evidence type="ECO:0000259" key="7">
    <source>
        <dbReference type="SMART" id="SM00363"/>
    </source>
</evidence>
<dbReference type="InterPro" id="IPR006224">
    <property type="entry name" value="PsdUridine_synth_RluA-like_CS"/>
</dbReference>